<evidence type="ECO:0000256" key="2">
    <source>
        <dbReference type="SAM" id="MobiDB-lite"/>
    </source>
</evidence>
<proteinExistence type="inferred from homology"/>
<dbReference type="InterPro" id="IPR014729">
    <property type="entry name" value="Rossmann-like_a/b/a_fold"/>
</dbReference>
<gene>
    <name evidence="4" type="ORF">C492_10550</name>
</gene>
<comment type="similarity">
    <text evidence="1">Belongs to the universal stress protein A family.</text>
</comment>
<dbReference type="CDD" id="cd00293">
    <property type="entry name" value="USP-like"/>
    <property type="match status" value="2"/>
</dbReference>
<dbReference type="Gene3D" id="3.40.50.620">
    <property type="entry name" value="HUPs"/>
    <property type="match status" value="2"/>
</dbReference>
<dbReference type="EMBL" id="AOIA01000094">
    <property type="protein sequence ID" value="ELY60003.1"/>
    <property type="molecule type" value="Genomic_DNA"/>
</dbReference>
<protein>
    <submittedName>
        <fullName evidence="4">UspA domain-containing protein</fullName>
    </submittedName>
</protein>
<dbReference type="PANTHER" id="PTHR46268">
    <property type="entry name" value="STRESS RESPONSE PROTEIN NHAX"/>
    <property type="match status" value="1"/>
</dbReference>
<feature type="region of interest" description="Disordered" evidence="2">
    <location>
        <begin position="40"/>
        <end position="61"/>
    </location>
</feature>
<dbReference type="InterPro" id="IPR006015">
    <property type="entry name" value="Universal_stress_UspA"/>
</dbReference>
<dbReference type="AlphaFoldDB" id="L9XH71"/>
<dbReference type="PATRIC" id="fig|1227498.3.peg.2064"/>
<dbReference type="Pfam" id="PF00582">
    <property type="entry name" value="Usp"/>
    <property type="match status" value="2"/>
</dbReference>
<name>L9XH71_9EURY</name>
<sequence length="286" mass="30269">MNQPILVPTDGSEPATAALDHALDVAAGTDSTVHVLHVADADDSDSARRDERSDGAAGGPGAELLERARAMAAERGVTVADHVRRGNPKPVILEYVADNDIGTVIMGAHGRHGIGEYLFGTTTEAVVASSEVPVLTVRADNGKRSYPYERIVVPTDDSDYARAAAELAATIAARNDATLHLLYVADEFPETIDPRSAELPAEVEETALELLADVASELDHDDVVPVVESGSVPHVICSHAEANDADLIVMGTHGWSGFDRLLLGSFTERVIRTAPVPVLTTTVEEE</sequence>
<evidence type="ECO:0000313" key="5">
    <source>
        <dbReference type="Proteomes" id="UP000011531"/>
    </source>
</evidence>
<dbReference type="PRINTS" id="PR01438">
    <property type="entry name" value="UNVRSLSTRESS"/>
</dbReference>
<evidence type="ECO:0000313" key="4">
    <source>
        <dbReference type="EMBL" id="ELY60003.1"/>
    </source>
</evidence>
<keyword evidence="5" id="KW-1185">Reference proteome</keyword>
<feature type="domain" description="UspA" evidence="3">
    <location>
        <begin position="148"/>
        <end position="279"/>
    </location>
</feature>
<evidence type="ECO:0000259" key="3">
    <source>
        <dbReference type="Pfam" id="PF00582"/>
    </source>
</evidence>
<feature type="compositionally biased region" description="Basic and acidic residues" evidence="2">
    <location>
        <begin position="40"/>
        <end position="54"/>
    </location>
</feature>
<evidence type="ECO:0000256" key="1">
    <source>
        <dbReference type="ARBA" id="ARBA00008791"/>
    </source>
</evidence>
<dbReference type="RefSeq" id="WP_008423106.1">
    <property type="nucleotide sequence ID" value="NZ_AOIA01000094.1"/>
</dbReference>
<comment type="caution">
    <text evidence="4">The sequence shown here is derived from an EMBL/GenBank/DDBJ whole genome shotgun (WGS) entry which is preliminary data.</text>
</comment>
<accession>L9XH71</accession>
<dbReference type="Proteomes" id="UP000011531">
    <property type="component" value="Unassembled WGS sequence"/>
</dbReference>
<reference evidence="4 5" key="1">
    <citation type="journal article" date="2014" name="PLoS Genet.">
        <title>Phylogenetically driven sequencing of extremely halophilic archaea reveals strategies for static and dynamic osmo-response.</title>
        <authorList>
            <person name="Becker E.A."/>
            <person name="Seitzer P.M."/>
            <person name="Tritt A."/>
            <person name="Larsen D."/>
            <person name="Krusor M."/>
            <person name="Yao A.I."/>
            <person name="Wu D."/>
            <person name="Madern D."/>
            <person name="Eisen J.A."/>
            <person name="Darling A.E."/>
            <person name="Facciotti M.T."/>
        </authorList>
    </citation>
    <scope>NUCLEOTIDE SEQUENCE [LARGE SCALE GENOMIC DNA]</scope>
    <source>
        <strain evidence="4 5">DSM 18795</strain>
    </source>
</reference>
<dbReference type="InterPro" id="IPR006016">
    <property type="entry name" value="UspA"/>
</dbReference>
<dbReference type="OrthoDB" id="105697at2157"/>
<dbReference type="PANTHER" id="PTHR46268:SF6">
    <property type="entry name" value="UNIVERSAL STRESS PROTEIN UP12"/>
    <property type="match status" value="1"/>
</dbReference>
<organism evidence="4 5">
    <name type="scientific">Natronococcus jeotgali DSM 18795</name>
    <dbReference type="NCBI Taxonomy" id="1227498"/>
    <lineage>
        <taxon>Archaea</taxon>
        <taxon>Methanobacteriati</taxon>
        <taxon>Methanobacteriota</taxon>
        <taxon>Stenosarchaea group</taxon>
        <taxon>Halobacteria</taxon>
        <taxon>Halobacteriales</taxon>
        <taxon>Natrialbaceae</taxon>
        <taxon>Natronococcus</taxon>
    </lineage>
</organism>
<feature type="domain" description="UspA" evidence="3">
    <location>
        <begin position="1"/>
        <end position="138"/>
    </location>
</feature>
<dbReference type="SUPFAM" id="SSF52402">
    <property type="entry name" value="Adenine nucleotide alpha hydrolases-like"/>
    <property type="match status" value="2"/>
</dbReference>